<keyword evidence="3" id="KW-1185">Reference proteome</keyword>
<evidence type="ECO:0000313" key="3">
    <source>
        <dbReference type="Proteomes" id="UP000002411"/>
    </source>
</evidence>
<accession>A5N0Z2</accession>
<gene>
    <name evidence="2" type="ordered locus">CKL_2776</name>
</gene>
<sequence length="138" mass="17127">MYYLIICKYKLSNFNTDIYKLNVLSLYHSIYSLYIYFMIQSLLKNYHYISIYFVILLIIICIIYHIIINIHIYKINKYKLMNLSLEYICLLFFLFSLINILIFISIYKKYYKIFFIASYIKRKYKYFIEYINCEVLLT</sequence>
<name>A5N0Z2_CLOK5</name>
<dbReference type="HOGENOM" id="CLU_1851666_0_0_9"/>
<dbReference type="KEGG" id="ckl:CKL_2776"/>
<proteinExistence type="predicted"/>
<feature type="transmembrane region" description="Helical" evidence="1">
    <location>
        <begin position="51"/>
        <end position="73"/>
    </location>
</feature>
<keyword evidence="1" id="KW-1133">Transmembrane helix</keyword>
<evidence type="ECO:0000256" key="1">
    <source>
        <dbReference type="SAM" id="Phobius"/>
    </source>
</evidence>
<reference evidence="2 3" key="1">
    <citation type="journal article" date="2008" name="Proc. Natl. Acad. Sci. U.S.A.">
        <title>The genome of Clostridium kluyveri, a strict anaerobe with unique metabolic features.</title>
        <authorList>
            <person name="Seedorf H."/>
            <person name="Fricke W.F."/>
            <person name="Veith B."/>
            <person name="Brueggemann H."/>
            <person name="Liesegang H."/>
            <person name="Strittmatter A."/>
            <person name="Miethke M."/>
            <person name="Buckel W."/>
            <person name="Hinderberger J."/>
            <person name="Li F."/>
            <person name="Hagemeier C."/>
            <person name="Thauer R.K."/>
            <person name="Gottschalk G."/>
        </authorList>
    </citation>
    <scope>NUCLEOTIDE SEQUENCE [LARGE SCALE GENOMIC DNA]</scope>
    <source>
        <strain evidence="3">ATCC 8527 / DSM 555 / NCIMB 10680</strain>
    </source>
</reference>
<organism evidence="2 3">
    <name type="scientific">Clostridium kluyveri (strain ATCC 8527 / DSM 555 / NBRC 12016 / NCIMB 10680 / K1)</name>
    <dbReference type="NCBI Taxonomy" id="431943"/>
    <lineage>
        <taxon>Bacteria</taxon>
        <taxon>Bacillati</taxon>
        <taxon>Bacillota</taxon>
        <taxon>Clostridia</taxon>
        <taxon>Eubacteriales</taxon>
        <taxon>Clostridiaceae</taxon>
        <taxon>Clostridium</taxon>
    </lineage>
</organism>
<dbReference type="Proteomes" id="UP000002411">
    <property type="component" value="Chromosome"/>
</dbReference>
<evidence type="ECO:0000313" key="2">
    <source>
        <dbReference type="EMBL" id="EDK34788.1"/>
    </source>
</evidence>
<feature type="transmembrane region" description="Helical" evidence="1">
    <location>
        <begin position="85"/>
        <end position="107"/>
    </location>
</feature>
<dbReference type="AlphaFoldDB" id="A5N0Z2"/>
<keyword evidence="1" id="KW-0472">Membrane</keyword>
<dbReference type="STRING" id="431943.CKL_2776"/>
<protein>
    <submittedName>
        <fullName evidence="2">Uncharacterized protein</fullName>
    </submittedName>
</protein>
<dbReference type="EMBL" id="CP000673">
    <property type="protein sequence ID" value="EDK34788.1"/>
    <property type="molecule type" value="Genomic_DNA"/>
</dbReference>
<keyword evidence="1" id="KW-0812">Transmembrane</keyword>
<feature type="transmembrane region" description="Helical" evidence="1">
    <location>
        <begin position="21"/>
        <end position="39"/>
    </location>
</feature>